<dbReference type="EMBL" id="CP033897">
    <property type="protein sequence ID" value="AZA12210.1"/>
    <property type="molecule type" value="Genomic_DNA"/>
</dbReference>
<dbReference type="Proteomes" id="UP000271587">
    <property type="component" value="Chromosome"/>
</dbReference>
<dbReference type="KEGG" id="cgk:CGERO_09615"/>
<sequence>MIVSAVSLAIATVVSGIHYRRHEFDEFVYNTPQWILTWQGISLLVLVIAAVGYGITKVSTKRR</sequence>
<protein>
    <submittedName>
        <fullName evidence="2">Uncharacterized protein</fullName>
    </submittedName>
</protein>
<accession>A0A3G6J6Y9</accession>
<organism evidence="2 3">
    <name type="scientific">Corynebacterium gerontici</name>
    <dbReference type="NCBI Taxonomy" id="2079234"/>
    <lineage>
        <taxon>Bacteria</taxon>
        <taxon>Bacillati</taxon>
        <taxon>Actinomycetota</taxon>
        <taxon>Actinomycetes</taxon>
        <taxon>Mycobacteriales</taxon>
        <taxon>Corynebacteriaceae</taxon>
        <taxon>Corynebacterium</taxon>
    </lineage>
</organism>
<proteinExistence type="predicted"/>
<keyword evidence="3" id="KW-1185">Reference proteome</keyword>
<reference evidence="2 3" key="1">
    <citation type="submission" date="2018-11" db="EMBL/GenBank/DDBJ databases">
        <authorList>
            <person name="Kleinhagauer T."/>
            <person name="Glaeser S.P."/>
            <person name="Spergser J."/>
            <person name="Ruckert C."/>
            <person name="Kaempfer P."/>
            <person name="Busse H.-J."/>
        </authorList>
    </citation>
    <scope>NUCLEOTIDE SEQUENCE [LARGE SCALE GENOMIC DNA]</scope>
    <source>
        <strain evidence="2 3">W8</strain>
    </source>
</reference>
<keyword evidence="1" id="KW-0472">Membrane</keyword>
<dbReference type="OrthoDB" id="7903015at2"/>
<keyword evidence="1" id="KW-1133">Transmembrane helix</keyword>
<evidence type="ECO:0000313" key="2">
    <source>
        <dbReference type="EMBL" id="AZA12210.1"/>
    </source>
</evidence>
<dbReference type="RefSeq" id="WP_123935387.1">
    <property type="nucleotide sequence ID" value="NZ_CP033897.1"/>
</dbReference>
<name>A0A3G6J6Y9_9CORY</name>
<gene>
    <name evidence="2" type="ORF">CGERO_09615</name>
</gene>
<evidence type="ECO:0000256" key="1">
    <source>
        <dbReference type="SAM" id="Phobius"/>
    </source>
</evidence>
<dbReference type="AlphaFoldDB" id="A0A3G6J6Y9"/>
<evidence type="ECO:0000313" key="3">
    <source>
        <dbReference type="Proteomes" id="UP000271587"/>
    </source>
</evidence>
<keyword evidence="1" id="KW-0812">Transmembrane</keyword>
<feature type="transmembrane region" description="Helical" evidence="1">
    <location>
        <begin position="35"/>
        <end position="55"/>
    </location>
</feature>